<gene>
    <name evidence="1" type="ORF">SPIL2461_LOCUS998</name>
</gene>
<organism evidence="1 2">
    <name type="scientific">Symbiodinium pilosum</name>
    <name type="common">Dinoflagellate</name>
    <dbReference type="NCBI Taxonomy" id="2952"/>
    <lineage>
        <taxon>Eukaryota</taxon>
        <taxon>Sar</taxon>
        <taxon>Alveolata</taxon>
        <taxon>Dinophyceae</taxon>
        <taxon>Suessiales</taxon>
        <taxon>Symbiodiniaceae</taxon>
        <taxon>Symbiodinium</taxon>
    </lineage>
</organism>
<dbReference type="AlphaFoldDB" id="A0A812IXI0"/>
<name>A0A812IXI0_SYMPI</name>
<evidence type="ECO:0000313" key="1">
    <source>
        <dbReference type="EMBL" id="CAE7179098.1"/>
    </source>
</evidence>
<evidence type="ECO:0000313" key="2">
    <source>
        <dbReference type="Proteomes" id="UP000649617"/>
    </source>
</evidence>
<dbReference type="Proteomes" id="UP000649617">
    <property type="component" value="Unassembled WGS sequence"/>
</dbReference>
<protein>
    <submittedName>
        <fullName evidence="1">Uncharacterized protein</fullName>
    </submittedName>
</protein>
<keyword evidence="2" id="KW-1185">Reference proteome</keyword>
<comment type="caution">
    <text evidence="1">The sequence shown here is derived from an EMBL/GenBank/DDBJ whole genome shotgun (WGS) entry which is preliminary data.</text>
</comment>
<dbReference type="OrthoDB" id="418199at2759"/>
<dbReference type="EMBL" id="CAJNIZ010000947">
    <property type="protein sequence ID" value="CAE7179098.1"/>
    <property type="molecule type" value="Genomic_DNA"/>
</dbReference>
<sequence length="255" mass="27888">MIGVDYYNGASGKSVRLDAVLPDSEYFLAELLGLASQLLVDEKGRPLSQELAQEQHEARTYLDTFAGLLLELQQNTSEVPDAGPERLPLEDDFKLAVEKDMEASKVSPNTPPMLLVAQVCSCQVWRRWAQHQIAGPLRGSGKAWDALSRAEDGVGVLENLSCDLSLNLRSGDGWEARASGPASYQMFWVFFSVLEVFITNTERKMPSTSPLSAAVVPQITAAIMKSGRGHVLRVRLGMQAPLGLSFQKAPLTKVE</sequence>
<proteinExistence type="predicted"/>
<accession>A0A812IXI0</accession>
<reference evidence="1" key="1">
    <citation type="submission" date="2021-02" db="EMBL/GenBank/DDBJ databases">
        <authorList>
            <person name="Dougan E. K."/>
            <person name="Rhodes N."/>
            <person name="Thang M."/>
            <person name="Chan C."/>
        </authorList>
    </citation>
    <scope>NUCLEOTIDE SEQUENCE</scope>
</reference>